<dbReference type="Proteomes" id="UP000092716">
    <property type="component" value="Chromosome 1"/>
</dbReference>
<feature type="transmembrane region" description="Helical" evidence="1">
    <location>
        <begin position="193"/>
        <end position="212"/>
    </location>
</feature>
<dbReference type="Gene3D" id="1.20.144.10">
    <property type="entry name" value="Phosphatidic acid phosphatase type 2/haloperoxidase"/>
    <property type="match status" value="1"/>
</dbReference>
<evidence type="ECO:0000256" key="1">
    <source>
        <dbReference type="SAM" id="Phobius"/>
    </source>
</evidence>
<feature type="domain" description="Phosphatidic acid phosphatase type 2/haloperoxidase" evidence="2">
    <location>
        <begin position="193"/>
        <end position="303"/>
    </location>
</feature>
<dbReference type="EMBL" id="CP016239">
    <property type="protein sequence ID" value="ANQ05700.1"/>
    <property type="molecule type" value="Genomic_DNA"/>
</dbReference>
<dbReference type="PANTHER" id="PTHR14969:SF13">
    <property type="entry name" value="AT30094P"/>
    <property type="match status" value="1"/>
</dbReference>
<feature type="transmembrane region" description="Helical" evidence="1">
    <location>
        <begin position="286"/>
        <end position="305"/>
    </location>
</feature>
<feature type="transmembrane region" description="Helical" evidence="1">
    <location>
        <begin position="232"/>
        <end position="250"/>
    </location>
</feature>
<dbReference type="InterPro" id="IPR000326">
    <property type="entry name" value="PAP2/HPO"/>
</dbReference>
<sequence length="317" mass="36369">MITVYAPAVLTFGQLITTARCINLIGYFTSWAKGRVLQSDQNGTKENKKNGEDKENVNKKMEDYLDEKIKINNLRSKKMSSLKPIFINPEEEIHYYLRSDGNYDELYAKYPLCEAKYKIADKLKGLSIFQKMMNKNKKLAVLKTCIMEMYGVLFVTVRNTDDILSVVSTIYGYIPYGLVILTLLGLLLTFNKFLFYLGLIFPTQLILNDYVLKNMIKMGRPVHSALRCYGMPSGHSAFSFSLLTFMLLHLPESKKDKWTIMAYLLALIALLPIPWSRYYIQDHTLSQALAGCLVGFIIGVTFYMIKKQFPKQKDNTA</sequence>
<proteinExistence type="predicted"/>
<feature type="transmembrane region" description="Helical" evidence="1">
    <location>
        <begin position="262"/>
        <end position="280"/>
    </location>
</feature>
<dbReference type="InterPro" id="IPR036938">
    <property type="entry name" value="PAP2/HPO_sf"/>
</dbReference>
<keyword evidence="4" id="KW-1185">Reference proteome</keyword>
<reference evidence="4" key="1">
    <citation type="submission" date="2016-06" db="EMBL/GenBank/DDBJ databases">
        <title>First high quality genome sequence of Plasmodium coatneyi using continuous long reads from single molecule, real-time sequencing.</title>
        <authorList>
            <person name="Chien J.-T."/>
            <person name="Pakala S.B."/>
            <person name="Geraldo J.A."/>
            <person name="Lapp S.A."/>
            <person name="Barnwell J.W."/>
            <person name="Kissinger J.C."/>
            <person name="Galinski M.R."/>
            <person name="Humphrey J.C."/>
        </authorList>
    </citation>
    <scope>NUCLEOTIDE SEQUENCE [LARGE SCALE GENOMIC DNA]</scope>
    <source>
        <strain evidence="4">Hackeri</strain>
    </source>
</reference>
<accession>A0A1B1DSE2</accession>
<protein>
    <submittedName>
        <fullName evidence="3">Phosphatase</fullName>
    </submittedName>
</protein>
<feature type="transmembrane region" description="Helical" evidence="1">
    <location>
        <begin position="139"/>
        <end position="157"/>
    </location>
</feature>
<organism evidence="3 4">
    <name type="scientific">Plasmodium coatneyi</name>
    <dbReference type="NCBI Taxonomy" id="208452"/>
    <lineage>
        <taxon>Eukaryota</taxon>
        <taxon>Sar</taxon>
        <taxon>Alveolata</taxon>
        <taxon>Apicomplexa</taxon>
        <taxon>Aconoidasida</taxon>
        <taxon>Haemosporida</taxon>
        <taxon>Plasmodiidae</taxon>
        <taxon>Plasmodium</taxon>
    </lineage>
</organism>
<evidence type="ECO:0000313" key="3">
    <source>
        <dbReference type="EMBL" id="ANQ05700.1"/>
    </source>
</evidence>
<dbReference type="OrthoDB" id="302705at2759"/>
<name>A0A1B1DSE2_9APIC</name>
<dbReference type="Pfam" id="PF01569">
    <property type="entry name" value="PAP2"/>
    <property type="match status" value="1"/>
</dbReference>
<evidence type="ECO:0000259" key="2">
    <source>
        <dbReference type="SMART" id="SM00014"/>
    </source>
</evidence>
<dbReference type="RefSeq" id="XP_019912395.1">
    <property type="nucleotide sequence ID" value="XM_020056979.1"/>
</dbReference>
<keyword evidence="1" id="KW-1133">Transmembrane helix</keyword>
<dbReference type="KEGG" id="pcot:PCOAH_00001620"/>
<evidence type="ECO:0000313" key="4">
    <source>
        <dbReference type="Proteomes" id="UP000092716"/>
    </source>
</evidence>
<dbReference type="VEuPathDB" id="PlasmoDB:PCOAH_00001620"/>
<gene>
    <name evidence="3" type="ORF">PCOAH_00001620</name>
</gene>
<dbReference type="SUPFAM" id="SSF48317">
    <property type="entry name" value="Acid phosphatase/Vanadium-dependent haloperoxidase"/>
    <property type="match status" value="1"/>
</dbReference>
<keyword evidence="1" id="KW-0812">Transmembrane</keyword>
<dbReference type="GeneID" id="30906881"/>
<dbReference type="GO" id="GO:0042392">
    <property type="term" value="F:sphingosine-1-phosphate phosphatase activity"/>
    <property type="evidence" value="ECO:0007669"/>
    <property type="project" value="TreeGrafter"/>
</dbReference>
<dbReference type="AlphaFoldDB" id="A0A1B1DSE2"/>
<feature type="transmembrane region" description="Helical" evidence="1">
    <location>
        <begin position="163"/>
        <end position="186"/>
    </location>
</feature>
<dbReference type="SMART" id="SM00014">
    <property type="entry name" value="acidPPc"/>
    <property type="match status" value="1"/>
</dbReference>
<dbReference type="PANTHER" id="PTHR14969">
    <property type="entry name" value="SPHINGOSINE-1-PHOSPHATE PHOSPHOHYDROLASE"/>
    <property type="match status" value="1"/>
</dbReference>
<keyword evidence="1" id="KW-0472">Membrane</keyword>